<reference evidence="3 4" key="1">
    <citation type="submission" date="2015-03" db="EMBL/GenBank/DDBJ databases">
        <authorList>
            <person name="Urmite Genomes"/>
        </authorList>
    </citation>
    <scope>NUCLEOTIDE SEQUENCE [LARGE SCALE GENOMIC DNA]</scope>
    <source>
        <strain evidence="3 4">CSUR P1491</strain>
    </source>
</reference>
<evidence type="ECO:0000313" key="4">
    <source>
        <dbReference type="Proteomes" id="UP000199251"/>
    </source>
</evidence>
<feature type="transmembrane region" description="Helical" evidence="2">
    <location>
        <begin position="138"/>
        <end position="159"/>
    </location>
</feature>
<accession>A0A0E3WDH5</accession>
<evidence type="ECO:0000256" key="1">
    <source>
        <dbReference type="SAM" id="MobiDB-lite"/>
    </source>
</evidence>
<dbReference type="STRING" id="141349.BN1232_04716"/>
<dbReference type="EMBL" id="CTEE01000001">
    <property type="protein sequence ID" value="CQD19919.1"/>
    <property type="molecule type" value="Genomic_DNA"/>
</dbReference>
<feature type="transmembrane region" description="Helical" evidence="2">
    <location>
        <begin position="97"/>
        <end position="117"/>
    </location>
</feature>
<protein>
    <submittedName>
        <fullName evidence="3">Uncharacterized protein</fullName>
    </submittedName>
</protein>
<organism evidence="3 4">
    <name type="scientific">Mycobacterium lentiflavum</name>
    <dbReference type="NCBI Taxonomy" id="141349"/>
    <lineage>
        <taxon>Bacteria</taxon>
        <taxon>Bacillati</taxon>
        <taxon>Actinomycetota</taxon>
        <taxon>Actinomycetes</taxon>
        <taxon>Mycobacteriales</taxon>
        <taxon>Mycobacteriaceae</taxon>
        <taxon>Mycobacterium</taxon>
        <taxon>Mycobacterium simiae complex</taxon>
    </lineage>
</organism>
<feature type="transmembrane region" description="Helical" evidence="2">
    <location>
        <begin position="67"/>
        <end position="85"/>
    </location>
</feature>
<keyword evidence="2" id="KW-1133">Transmembrane helix</keyword>
<keyword evidence="2" id="KW-0812">Transmembrane</keyword>
<feature type="transmembrane region" description="Helical" evidence="2">
    <location>
        <begin position="179"/>
        <end position="199"/>
    </location>
</feature>
<sequence length="281" mass="30725">MRRCSPVWEGQLIHWPTVGMLFGFAPWLIYWVLVGNVPFKTAVVVALAIAIAAFVIGRALGKSSGTLEIGAVATFAVLTVLTFTLSETFMHRWIQPLSSGGIFLVALIGQLVGKSFVREFAAAEQPPDVVKTELFDRITDVLSWIWIAAFAGMTVSSAIPPVLEQFGGQAATILDTKTPLLFICYWVIPYSLLGVAALASRYVPERMLVGVEDLARETSFVAYDEATIDELYYLAQEHANREVGPGKEAYNVKVGGMGTPLTGDESRKSWPSSYKVRDKKG</sequence>
<gene>
    <name evidence="3" type="ORF">BN1232_04716</name>
</gene>
<keyword evidence="2" id="KW-0472">Membrane</keyword>
<dbReference type="Proteomes" id="UP000199251">
    <property type="component" value="Unassembled WGS sequence"/>
</dbReference>
<evidence type="ECO:0000313" key="3">
    <source>
        <dbReference type="EMBL" id="CQD19919.1"/>
    </source>
</evidence>
<feature type="region of interest" description="Disordered" evidence="1">
    <location>
        <begin position="257"/>
        <end position="281"/>
    </location>
</feature>
<feature type="transmembrane region" description="Helical" evidence="2">
    <location>
        <begin position="12"/>
        <end position="33"/>
    </location>
</feature>
<name>A0A0E3WDH5_MYCLN</name>
<dbReference type="AlphaFoldDB" id="A0A0E3WDH5"/>
<evidence type="ECO:0000256" key="2">
    <source>
        <dbReference type="SAM" id="Phobius"/>
    </source>
</evidence>
<proteinExistence type="predicted"/>
<feature type="transmembrane region" description="Helical" evidence="2">
    <location>
        <begin position="39"/>
        <end position="60"/>
    </location>
</feature>